<keyword evidence="3" id="KW-1185">Reference proteome</keyword>
<gene>
    <name evidence="2" type="ORF">BGZ70_005589</name>
</gene>
<dbReference type="AlphaFoldDB" id="A0A9P6J919"/>
<reference evidence="2" key="1">
    <citation type="journal article" date="2020" name="Fungal Divers.">
        <title>Resolving the Mortierellaceae phylogeny through synthesis of multi-gene phylogenetics and phylogenomics.</title>
        <authorList>
            <person name="Vandepol N."/>
            <person name="Liber J."/>
            <person name="Desiro A."/>
            <person name="Na H."/>
            <person name="Kennedy M."/>
            <person name="Barry K."/>
            <person name="Grigoriev I.V."/>
            <person name="Miller A.N."/>
            <person name="O'Donnell K."/>
            <person name="Stajich J.E."/>
            <person name="Bonito G."/>
        </authorList>
    </citation>
    <scope>NUCLEOTIDE SEQUENCE</scope>
    <source>
        <strain evidence="2">CK1249</strain>
    </source>
</reference>
<comment type="caution">
    <text evidence="2">The sequence shown here is derived from an EMBL/GenBank/DDBJ whole genome shotgun (WGS) entry which is preliminary data.</text>
</comment>
<protein>
    <submittedName>
        <fullName evidence="2">Uncharacterized protein</fullName>
    </submittedName>
</protein>
<evidence type="ECO:0000256" key="1">
    <source>
        <dbReference type="SAM" id="SignalP"/>
    </source>
</evidence>
<feature type="signal peptide" evidence="1">
    <location>
        <begin position="1"/>
        <end position="21"/>
    </location>
</feature>
<evidence type="ECO:0000313" key="3">
    <source>
        <dbReference type="Proteomes" id="UP000738359"/>
    </source>
</evidence>
<keyword evidence="1" id="KW-0732">Signal</keyword>
<sequence length="150" mass="15241">MRSLHKVVVVAALAVLAVVSAQEQKEVVTDRTVPNSQKLSELAQGPHPAASSLEKRAGLCTDITYPISCTGVCCRYSCSKYGSGCGCDLGEKECSDGGCCSLLATCSPNNKCTTIVYGGGSGGSKSSATQHRSSGAVAALMAMGAVFANV</sequence>
<evidence type="ECO:0000313" key="2">
    <source>
        <dbReference type="EMBL" id="KAF9964985.1"/>
    </source>
</evidence>
<dbReference type="EMBL" id="JAAAHY010000299">
    <property type="protein sequence ID" value="KAF9964985.1"/>
    <property type="molecule type" value="Genomic_DNA"/>
</dbReference>
<accession>A0A9P6J919</accession>
<organism evidence="2 3">
    <name type="scientific">Mortierella alpina</name>
    <name type="common">Oleaginous fungus</name>
    <name type="synonym">Mortierella renispora</name>
    <dbReference type="NCBI Taxonomy" id="64518"/>
    <lineage>
        <taxon>Eukaryota</taxon>
        <taxon>Fungi</taxon>
        <taxon>Fungi incertae sedis</taxon>
        <taxon>Mucoromycota</taxon>
        <taxon>Mortierellomycotina</taxon>
        <taxon>Mortierellomycetes</taxon>
        <taxon>Mortierellales</taxon>
        <taxon>Mortierellaceae</taxon>
        <taxon>Mortierella</taxon>
    </lineage>
</organism>
<dbReference type="OrthoDB" id="2416586at2759"/>
<feature type="chain" id="PRO_5040105594" evidence="1">
    <location>
        <begin position="22"/>
        <end position="150"/>
    </location>
</feature>
<name>A0A9P6J919_MORAP</name>
<proteinExistence type="predicted"/>
<dbReference type="Proteomes" id="UP000738359">
    <property type="component" value="Unassembled WGS sequence"/>
</dbReference>